<evidence type="ECO:0000313" key="1">
    <source>
        <dbReference type="EMBL" id="KKL23032.1"/>
    </source>
</evidence>
<proteinExistence type="predicted"/>
<protein>
    <submittedName>
        <fullName evidence="1">Uncharacterized protein</fullName>
    </submittedName>
</protein>
<organism evidence="1">
    <name type="scientific">marine sediment metagenome</name>
    <dbReference type="NCBI Taxonomy" id="412755"/>
    <lineage>
        <taxon>unclassified sequences</taxon>
        <taxon>metagenomes</taxon>
        <taxon>ecological metagenomes</taxon>
    </lineage>
</organism>
<accession>A0A0F9C9M8</accession>
<dbReference type="AlphaFoldDB" id="A0A0F9C9M8"/>
<reference evidence="1" key="1">
    <citation type="journal article" date="2015" name="Nature">
        <title>Complex archaea that bridge the gap between prokaryotes and eukaryotes.</title>
        <authorList>
            <person name="Spang A."/>
            <person name="Saw J.H."/>
            <person name="Jorgensen S.L."/>
            <person name="Zaremba-Niedzwiedzka K."/>
            <person name="Martijn J."/>
            <person name="Lind A.E."/>
            <person name="van Eijk R."/>
            <person name="Schleper C."/>
            <person name="Guy L."/>
            <person name="Ettema T.J."/>
        </authorList>
    </citation>
    <scope>NUCLEOTIDE SEQUENCE</scope>
</reference>
<sequence length="76" mass="9220">MKDETRNKKYNMMIEMKKQENKKTIEEKANPKCNKCYGTGNLGWNNTYKYWVVCKCVLKIKRRSKWKHWTEAGRTV</sequence>
<dbReference type="EMBL" id="LAZR01037125">
    <property type="protein sequence ID" value="KKL23032.1"/>
    <property type="molecule type" value="Genomic_DNA"/>
</dbReference>
<gene>
    <name evidence="1" type="ORF">LCGC14_2429490</name>
</gene>
<comment type="caution">
    <text evidence="1">The sequence shown here is derived from an EMBL/GenBank/DDBJ whole genome shotgun (WGS) entry which is preliminary data.</text>
</comment>
<name>A0A0F9C9M8_9ZZZZ</name>